<evidence type="ECO:0000256" key="4">
    <source>
        <dbReference type="ARBA" id="ARBA00023128"/>
    </source>
</evidence>
<feature type="transmembrane region" description="Helical" evidence="7">
    <location>
        <begin position="269"/>
        <end position="288"/>
    </location>
</feature>
<dbReference type="STRING" id="578462.A0A0L0SWY9"/>
<reference evidence="10" key="2">
    <citation type="submission" date="2009-11" db="EMBL/GenBank/DDBJ databases">
        <title>The Genome Sequence of Allomyces macrogynus strain ATCC 38327.</title>
        <authorList>
            <consortium name="The Broad Institute Genome Sequencing Platform"/>
            <person name="Russ C."/>
            <person name="Cuomo C."/>
            <person name="Shea T."/>
            <person name="Young S.K."/>
            <person name="Zeng Q."/>
            <person name="Koehrsen M."/>
            <person name="Haas B."/>
            <person name="Borodovsky M."/>
            <person name="Guigo R."/>
            <person name="Alvarado L."/>
            <person name="Berlin A."/>
            <person name="Borenstein D."/>
            <person name="Chen Z."/>
            <person name="Engels R."/>
            <person name="Freedman E."/>
            <person name="Gellesch M."/>
            <person name="Goldberg J."/>
            <person name="Griggs A."/>
            <person name="Gujja S."/>
            <person name="Heiman D."/>
            <person name="Hepburn T."/>
            <person name="Howarth C."/>
            <person name="Jen D."/>
            <person name="Larson L."/>
            <person name="Lewis B."/>
            <person name="Mehta T."/>
            <person name="Park D."/>
            <person name="Pearson M."/>
            <person name="Roberts A."/>
            <person name="Saif S."/>
            <person name="Shenoy N."/>
            <person name="Sisk P."/>
            <person name="Stolte C."/>
            <person name="Sykes S."/>
            <person name="Walk T."/>
            <person name="White J."/>
            <person name="Yandava C."/>
            <person name="Burger G."/>
            <person name="Gray M.W."/>
            <person name="Holland P.W.H."/>
            <person name="King N."/>
            <person name="Lang F.B.F."/>
            <person name="Roger A.J."/>
            <person name="Ruiz-Trillo I."/>
            <person name="Lander E."/>
            <person name="Nusbaum C."/>
        </authorList>
    </citation>
    <scope>NUCLEOTIDE SEQUENCE [LARGE SCALE GENOMIC DNA]</scope>
    <source>
        <strain evidence="10">ATCC 38327</strain>
    </source>
</reference>
<feature type="domain" description="HIG1" evidence="8">
    <location>
        <begin position="241"/>
        <end position="332"/>
    </location>
</feature>
<dbReference type="InterPro" id="IPR043129">
    <property type="entry name" value="ATPase_NBD"/>
</dbReference>
<accession>A0A0L0SWY9</accession>
<protein>
    <recommendedName>
        <fullName evidence="8">HIG1 domain-containing protein</fullName>
    </recommendedName>
</protein>
<dbReference type="GO" id="GO:0097250">
    <property type="term" value="P:mitochondrial respirasome assembly"/>
    <property type="evidence" value="ECO:0007669"/>
    <property type="project" value="TreeGrafter"/>
</dbReference>
<dbReference type="AlphaFoldDB" id="A0A0L0SWY9"/>
<evidence type="ECO:0000256" key="6">
    <source>
        <dbReference type="SAM" id="MobiDB-lite"/>
    </source>
</evidence>
<gene>
    <name evidence="9" type="ORF">AMAG_11351</name>
</gene>
<dbReference type="Gene3D" id="3.30.420.40">
    <property type="match status" value="1"/>
</dbReference>
<feature type="region of interest" description="Disordered" evidence="6">
    <location>
        <begin position="332"/>
        <end position="353"/>
    </location>
</feature>
<keyword evidence="5 7" id="KW-0472">Membrane</keyword>
<dbReference type="EMBL" id="GG745351">
    <property type="protein sequence ID" value="KNE66874.1"/>
    <property type="molecule type" value="Genomic_DNA"/>
</dbReference>
<keyword evidence="10" id="KW-1185">Reference proteome</keyword>
<evidence type="ECO:0000313" key="10">
    <source>
        <dbReference type="Proteomes" id="UP000054350"/>
    </source>
</evidence>
<feature type="compositionally biased region" description="Polar residues" evidence="6">
    <location>
        <begin position="1"/>
        <end position="10"/>
    </location>
</feature>
<evidence type="ECO:0000313" key="9">
    <source>
        <dbReference type="EMBL" id="KNE66874.1"/>
    </source>
</evidence>
<feature type="compositionally biased region" description="Low complexity" evidence="6">
    <location>
        <begin position="342"/>
        <end position="353"/>
    </location>
</feature>
<keyword evidence="3 7" id="KW-1133">Transmembrane helix</keyword>
<evidence type="ECO:0000256" key="2">
    <source>
        <dbReference type="ARBA" id="ARBA00022692"/>
    </source>
</evidence>
<dbReference type="InterPro" id="IPR007667">
    <property type="entry name" value="Hypoxia_induced_domain"/>
</dbReference>
<dbReference type="VEuPathDB" id="FungiDB:AMAG_11351"/>
<evidence type="ECO:0000256" key="5">
    <source>
        <dbReference type="ARBA" id="ARBA00023136"/>
    </source>
</evidence>
<dbReference type="PANTHER" id="PTHR12297">
    <property type="entry name" value="HYPOXIA-INDUCBILE GENE 1 HIG1 -RELATED"/>
    <property type="match status" value="1"/>
</dbReference>
<evidence type="ECO:0000256" key="7">
    <source>
        <dbReference type="SAM" id="Phobius"/>
    </source>
</evidence>
<dbReference type="OrthoDB" id="6604018at2759"/>
<feature type="region of interest" description="Disordered" evidence="6">
    <location>
        <begin position="1"/>
        <end position="85"/>
    </location>
</feature>
<keyword evidence="4" id="KW-0496">Mitochondrion</keyword>
<dbReference type="Pfam" id="PF04588">
    <property type="entry name" value="HIG_1_N"/>
    <property type="match status" value="1"/>
</dbReference>
<name>A0A0L0SWY9_ALLM3</name>
<organism evidence="9 10">
    <name type="scientific">Allomyces macrogynus (strain ATCC 38327)</name>
    <name type="common">Allomyces javanicus var. macrogynus</name>
    <dbReference type="NCBI Taxonomy" id="578462"/>
    <lineage>
        <taxon>Eukaryota</taxon>
        <taxon>Fungi</taxon>
        <taxon>Fungi incertae sedis</taxon>
        <taxon>Blastocladiomycota</taxon>
        <taxon>Blastocladiomycetes</taxon>
        <taxon>Blastocladiales</taxon>
        <taxon>Blastocladiaceae</taxon>
        <taxon>Allomyces</taxon>
    </lineage>
</organism>
<feature type="transmembrane region" description="Helical" evidence="7">
    <location>
        <begin position="300"/>
        <end position="321"/>
    </location>
</feature>
<evidence type="ECO:0000256" key="3">
    <source>
        <dbReference type="ARBA" id="ARBA00022989"/>
    </source>
</evidence>
<dbReference type="SUPFAM" id="SSF53067">
    <property type="entry name" value="Actin-like ATPase domain"/>
    <property type="match status" value="1"/>
</dbReference>
<dbReference type="PANTHER" id="PTHR12297:SF3">
    <property type="entry name" value="HIG1 DOMAIN FAMILY MEMBER 1A"/>
    <property type="match status" value="1"/>
</dbReference>
<feature type="compositionally biased region" description="Polar residues" evidence="6">
    <location>
        <begin position="23"/>
        <end position="32"/>
    </location>
</feature>
<dbReference type="GO" id="GO:0031966">
    <property type="term" value="C:mitochondrial membrane"/>
    <property type="evidence" value="ECO:0007669"/>
    <property type="project" value="UniProtKB-SubCell"/>
</dbReference>
<evidence type="ECO:0000259" key="8">
    <source>
        <dbReference type="PROSITE" id="PS51503"/>
    </source>
</evidence>
<keyword evidence="2 7" id="KW-0812">Transmembrane</keyword>
<proteinExistence type="predicted"/>
<comment type="subcellular location">
    <subcellularLocation>
        <location evidence="1">Mitochondrion membrane</location>
    </subcellularLocation>
</comment>
<reference evidence="9 10" key="1">
    <citation type="submission" date="2009-11" db="EMBL/GenBank/DDBJ databases">
        <title>Annotation of Allomyces macrogynus ATCC 38327.</title>
        <authorList>
            <consortium name="The Broad Institute Genome Sequencing Platform"/>
            <person name="Russ C."/>
            <person name="Cuomo C."/>
            <person name="Burger G."/>
            <person name="Gray M.W."/>
            <person name="Holland P.W.H."/>
            <person name="King N."/>
            <person name="Lang F.B.F."/>
            <person name="Roger A.J."/>
            <person name="Ruiz-Trillo I."/>
            <person name="Young S.K."/>
            <person name="Zeng Q."/>
            <person name="Gargeya S."/>
            <person name="Fitzgerald M."/>
            <person name="Haas B."/>
            <person name="Abouelleil A."/>
            <person name="Alvarado L."/>
            <person name="Arachchi H.M."/>
            <person name="Berlin A."/>
            <person name="Chapman S.B."/>
            <person name="Gearin G."/>
            <person name="Goldberg J."/>
            <person name="Griggs A."/>
            <person name="Gujja S."/>
            <person name="Hansen M."/>
            <person name="Heiman D."/>
            <person name="Howarth C."/>
            <person name="Larimer J."/>
            <person name="Lui A."/>
            <person name="MacDonald P.J.P."/>
            <person name="McCowen C."/>
            <person name="Montmayeur A."/>
            <person name="Murphy C."/>
            <person name="Neiman D."/>
            <person name="Pearson M."/>
            <person name="Priest M."/>
            <person name="Roberts A."/>
            <person name="Saif S."/>
            <person name="Shea T."/>
            <person name="Sisk P."/>
            <person name="Stolte C."/>
            <person name="Sykes S."/>
            <person name="Wortman J."/>
            <person name="Nusbaum C."/>
            <person name="Birren B."/>
        </authorList>
    </citation>
    <scope>NUCLEOTIDE SEQUENCE [LARGE SCALE GENOMIC DNA]</scope>
    <source>
        <strain evidence="9 10">ATCC 38327</strain>
    </source>
</reference>
<dbReference type="eggNOG" id="KOG4431">
    <property type="taxonomic scope" value="Eukaryota"/>
</dbReference>
<dbReference type="PROSITE" id="PS51503">
    <property type="entry name" value="HIG1"/>
    <property type="match status" value="1"/>
</dbReference>
<dbReference type="Gene3D" id="6.10.140.1320">
    <property type="match status" value="1"/>
</dbReference>
<dbReference type="Proteomes" id="UP000054350">
    <property type="component" value="Unassembled WGS sequence"/>
</dbReference>
<dbReference type="InterPro" id="IPR050355">
    <property type="entry name" value="RCF1"/>
</dbReference>
<evidence type="ECO:0000256" key="1">
    <source>
        <dbReference type="ARBA" id="ARBA00004325"/>
    </source>
</evidence>
<sequence>MCFGSSSRKSASGVALNAPPLPQSQVQSHSQAPTPMPGTMNGPPPPPQQPQFDPYGTNGSDRSNGPPYQGYWAAMNNTTPPQRPISMPTPMPMPGMPPPAMPALPTKPGGIEAPPAYSALKEQTDLPPVKFMVGIDFGTTFTGFAIFRVPDDQRGKLGRVSVTRNTADMSIIGKDDWEDQPQGVFSQKTPTIIAYPRENPSLDPRWGWTAKRGTGADSFTRIERIKLALEPNTPEIMRPTVPPNMLPVDIIADYLACLRLKRKCKEEPLVPIGMGLTVFALFKGVSAFRSGDQKTSQQMMRWRVAAQGFTLIAATAGMLYYSNKPKPDPNAIPANAVPLFPPTTSSSSNPPSA</sequence>